<name>A0A9W6VQH0_9ACTN</name>
<evidence type="ECO:0000256" key="1">
    <source>
        <dbReference type="SAM" id="MobiDB-lite"/>
    </source>
</evidence>
<dbReference type="EMBL" id="BSTJ01000003">
    <property type="protein sequence ID" value="GLY74616.1"/>
    <property type="molecule type" value="Genomic_DNA"/>
</dbReference>
<dbReference type="Gene3D" id="3.30.565.10">
    <property type="entry name" value="Histidine kinase-like ATPase, C-terminal domain"/>
    <property type="match status" value="1"/>
</dbReference>
<proteinExistence type="predicted"/>
<organism evidence="2 3">
    <name type="scientific">Actinoallomurus iriomotensis</name>
    <dbReference type="NCBI Taxonomy" id="478107"/>
    <lineage>
        <taxon>Bacteria</taxon>
        <taxon>Bacillati</taxon>
        <taxon>Actinomycetota</taxon>
        <taxon>Actinomycetes</taxon>
        <taxon>Streptosporangiales</taxon>
        <taxon>Thermomonosporaceae</taxon>
        <taxon>Actinoallomurus</taxon>
    </lineage>
</organism>
<feature type="region of interest" description="Disordered" evidence="1">
    <location>
        <begin position="1"/>
        <end position="25"/>
    </location>
</feature>
<protein>
    <submittedName>
        <fullName evidence="2">Uncharacterized protein</fullName>
    </submittedName>
</protein>
<evidence type="ECO:0000313" key="3">
    <source>
        <dbReference type="Proteomes" id="UP001165135"/>
    </source>
</evidence>
<reference evidence="2" key="1">
    <citation type="submission" date="2023-03" db="EMBL/GenBank/DDBJ databases">
        <title>Actinoallomurus iriomotensis NBRC 103681.</title>
        <authorList>
            <person name="Ichikawa N."/>
            <person name="Sato H."/>
            <person name="Tonouchi N."/>
        </authorList>
    </citation>
    <scope>NUCLEOTIDE SEQUENCE</scope>
    <source>
        <strain evidence="2">NBRC 103681</strain>
    </source>
</reference>
<sequence length="73" mass="7938">MRPQRPPQWDRSGHTGTPGGTFTVEACRRPDNTIRIEVQDNGGPSKFGSTISTQKEGGRSLGIVTALTVAWDR</sequence>
<gene>
    <name evidence="2" type="ORF">Airi01_028830</name>
</gene>
<accession>A0A9W6VQH0</accession>
<comment type="caution">
    <text evidence="2">The sequence shown here is derived from an EMBL/GenBank/DDBJ whole genome shotgun (WGS) entry which is preliminary data.</text>
</comment>
<dbReference type="Proteomes" id="UP001165135">
    <property type="component" value="Unassembled WGS sequence"/>
</dbReference>
<dbReference type="AlphaFoldDB" id="A0A9W6VQH0"/>
<evidence type="ECO:0000313" key="2">
    <source>
        <dbReference type="EMBL" id="GLY74616.1"/>
    </source>
</evidence>
<dbReference type="InterPro" id="IPR036890">
    <property type="entry name" value="HATPase_C_sf"/>
</dbReference>